<dbReference type="EMBL" id="BKCJ010001438">
    <property type="protein sequence ID" value="GEU41444.1"/>
    <property type="molecule type" value="Genomic_DNA"/>
</dbReference>
<evidence type="ECO:0000313" key="3">
    <source>
        <dbReference type="EMBL" id="GEU41444.1"/>
    </source>
</evidence>
<dbReference type="PANTHER" id="PTHR47074">
    <property type="entry name" value="BNAC02G40300D PROTEIN"/>
    <property type="match status" value="1"/>
</dbReference>
<feature type="region of interest" description="Disordered" evidence="1">
    <location>
        <begin position="135"/>
        <end position="154"/>
    </location>
</feature>
<dbReference type="CDD" id="cd06222">
    <property type="entry name" value="RNase_H_like"/>
    <property type="match status" value="1"/>
</dbReference>
<keyword evidence="3" id="KW-0695">RNA-directed DNA polymerase</keyword>
<dbReference type="GO" id="GO:0003676">
    <property type="term" value="F:nucleic acid binding"/>
    <property type="evidence" value="ECO:0007669"/>
    <property type="project" value="InterPro"/>
</dbReference>
<feature type="domain" description="RNase H type-1" evidence="2">
    <location>
        <begin position="1259"/>
        <end position="1333"/>
    </location>
</feature>
<keyword evidence="3" id="KW-0548">Nucleotidyltransferase</keyword>
<dbReference type="PANTHER" id="PTHR47074:SF48">
    <property type="entry name" value="POLYNUCLEOTIDYL TRANSFERASE, RIBONUCLEASE H-LIKE SUPERFAMILY PROTEIN"/>
    <property type="match status" value="1"/>
</dbReference>
<gene>
    <name evidence="3" type="ORF">Tci_013422</name>
    <name evidence="4" type="ORF">Tci_034775</name>
</gene>
<name>A0A6L2K0M6_TANCI</name>
<evidence type="ECO:0000313" key="4">
    <source>
        <dbReference type="EMBL" id="GEU62797.1"/>
    </source>
</evidence>
<accession>A0A6L2K0M6</accession>
<organism evidence="3">
    <name type="scientific">Tanacetum cinerariifolium</name>
    <name type="common">Dalmatian daisy</name>
    <name type="synonym">Chrysanthemum cinerariifolium</name>
    <dbReference type="NCBI Taxonomy" id="118510"/>
    <lineage>
        <taxon>Eukaryota</taxon>
        <taxon>Viridiplantae</taxon>
        <taxon>Streptophyta</taxon>
        <taxon>Embryophyta</taxon>
        <taxon>Tracheophyta</taxon>
        <taxon>Spermatophyta</taxon>
        <taxon>Magnoliopsida</taxon>
        <taxon>eudicotyledons</taxon>
        <taxon>Gunneridae</taxon>
        <taxon>Pentapetalae</taxon>
        <taxon>asterids</taxon>
        <taxon>campanulids</taxon>
        <taxon>Asterales</taxon>
        <taxon>Asteraceae</taxon>
        <taxon>Asteroideae</taxon>
        <taxon>Anthemideae</taxon>
        <taxon>Anthemidinae</taxon>
        <taxon>Tanacetum</taxon>
    </lineage>
</organism>
<dbReference type="InterPro" id="IPR052929">
    <property type="entry name" value="RNase_H-like_EbsB-rel"/>
</dbReference>
<proteinExistence type="predicted"/>
<protein>
    <submittedName>
        <fullName evidence="3">Reverse transcriptase</fullName>
    </submittedName>
</protein>
<dbReference type="GO" id="GO:0003964">
    <property type="term" value="F:RNA-directed DNA polymerase activity"/>
    <property type="evidence" value="ECO:0007669"/>
    <property type="project" value="UniProtKB-KW"/>
</dbReference>
<dbReference type="EMBL" id="BKCJ010004735">
    <property type="protein sequence ID" value="GEU62797.1"/>
    <property type="molecule type" value="Genomic_DNA"/>
</dbReference>
<dbReference type="InterPro" id="IPR002156">
    <property type="entry name" value="RNaseH_domain"/>
</dbReference>
<evidence type="ECO:0000259" key="2">
    <source>
        <dbReference type="Pfam" id="PF13456"/>
    </source>
</evidence>
<feature type="region of interest" description="Disordered" evidence="1">
    <location>
        <begin position="220"/>
        <end position="242"/>
    </location>
</feature>
<comment type="caution">
    <text evidence="3">The sequence shown here is derived from an EMBL/GenBank/DDBJ whole genome shotgun (WGS) entry which is preliminary data.</text>
</comment>
<sequence>MVTGSSIGRDKKKGDGLLANASLGSLVLGFPSTSPIIVTARVGPLLGKSSRDGFFSLIQHADPTKVGIGEREVREGKVLLLELTRGCVIPLDWVNDQGGVDVQGVGDDDVDAETQALVVDKSKIVRKRKTVDGASGFGLPPREHEDGGHADSVSTANLRTRRLAERFIISIDTPHDSSANAAYEKVSLVVRFIVLNPAVLTTSIATTVVAGTSVLLPRGGDEPACARPDVAGPSQPTDTDPTKDSFYVSLDMDSKTSHQTYLLTEFNVGSAHQTCLGAKVRMQIDHVLRGKKRLEGKFGVQANLLKERDAEIVDLKARLSLREDAIAKAIHLRGRIANVEAAKAARAGELESFKEQNVALKGRVTALEFAVIAKDSEVAKLTHELSSLQLSCNDLSIKASTLDCEKDKLIDQVSELEATCFGLRDEVVGYKLLKEQAEVVQDEHVKALSDRVASIDSGLIDMALYIDEEFYPRYLTTITRRKWILSHGLKLAVTKCLQSPKYLSSLGGTLGRAIDKGMKDGLAADIDYGRAGRGLDDIAAYVPSAEVNFVFAIHALCVMNFLLLAQLESQKDASMADIVDLLCLEGLAAETPKASQLQPLPGQLMVPIHQLEDQVIIRETSLSFSLDVAHVRTRIRGDTVARRLSLTDAMVSLLEPLSAKSLTGEASTFGFPATTTALSTTFVQASTIPPAPSAEVPPSLKIVFEQQEAKLSALFCKAGLIALVYEISRSRFISKASSFCTMSISAVLMVGMPISAGITAFVSYVTYLPDLCCTAIGFSFSVKSVSSVRASAFLFSLLGTCLIENFMKLLESTFTFYRPTIRASYSASLLVVSNLNLRANSSSASMGMSRESSSRCSTMKYAKIYPLTDVLGLYSSAFAVHWKSLFFVHFFKVLKNDNDFSADLERNLFRLSSFPFNFCTYFRHFGDGRFKTASTLSGRTIILSVFTFYPRNVPSSIPKRQGDGWICFGDFNEILYAFEKLRERGCNTNEMIDFCHACNICNMDDMKGDKNTRYFHTRAISQNKRNSILRLKDEDGKWADNEDGVCDLVSAYFSNLFSSSSPQDCDYVVEAVDQSLTGNDILLHEKHVKAKEVYDALMQMASTKAPGPDAGHMTSARGLRQGDLISPYLFIMYAKALSSMIRKSITQGCIHGIIMCRGALAISHLFFADDSIFFLRASSADVINLKNILENFLMILYGLWTRRNKIFHGQLNKKDVNVEVMSKFLLMDFHKANQQQPTTTRTKATVRWTKPNGDYIKFNYNASWQKEFGRVGLGFVAQNACGDVLLSGARTEWYASSPLEAEAKSLLWATNQAHNKGYSKIIFESDSLCLVNVL</sequence>
<evidence type="ECO:0000256" key="1">
    <source>
        <dbReference type="SAM" id="MobiDB-lite"/>
    </source>
</evidence>
<keyword evidence="3" id="KW-0808">Transferase</keyword>
<reference evidence="3" key="1">
    <citation type="journal article" date="2019" name="Sci. Rep.">
        <title>Draft genome of Tanacetum cinerariifolium, the natural source of mosquito coil.</title>
        <authorList>
            <person name="Yamashiro T."/>
            <person name="Shiraishi A."/>
            <person name="Satake H."/>
            <person name="Nakayama K."/>
        </authorList>
    </citation>
    <scope>NUCLEOTIDE SEQUENCE</scope>
</reference>
<dbReference type="InterPro" id="IPR044730">
    <property type="entry name" value="RNase_H-like_dom_plant"/>
</dbReference>
<dbReference type="Pfam" id="PF13456">
    <property type="entry name" value="RVT_3"/>
    <property type="match status" value="1"/>
</dbReference>
<dbReference type="GO" id="GO:0004523">
    <property type="term" value="F:RNA-DNA hybrid ribonuclease activity"/>
    <property type="evidence" value="ECO:0007669"/>
    <property type="project" value="InterPro"/>
</dbReference>